<proteinExistence type="predicted"/>
<comment type="caution">
    <text evidence="4">The sequence shown here is derived from an EMBL/GenBank/DDBJ whole genome shotgun (WGS) entry which is preliminary data.</text>
</comment>
<reference evidence="4" key="1">
    <citation type="journal article" date="2021" name="PeerJ">
        <title>Extensive microbial diversity within the chicken gut microbiome revealed by metagenomics and culture.</title>
        <authorList>
            <person name="Gilroy R."/>
            <person name="Ravi A."/>
            <person name="Getino M."/>
            <person name="Pursley I."/>
            <person name="Horton D.L."/>
            <person name="Alikhan N.F."/>
            <person name="Baker D."/>
            <person name="Gharbi K."/>
            <person name="Hall N."/>
            <person name="Watson M."/>
            <person name="Adriaenssens E.M."/>
            <person name="Foster-Nyarko E."/>
            <person name="Jarju S."/>
            <person name="Secka A."/>
            <person name="Antonio M."/>
            <person name="Oren A."/>
            <person name="Chaudhuri R.R."/>
            <person name="La Ragione R."/>
            <person name="Hildebrand F."/>
            <person name="Pallen M.J."/>
        </authorList>
    </citation>
    <scope>NUCLEOTIDE SEQUENCE</scope>
    <source>
        <strain evidence="4">CHK188-4685</strain>
    </source>
</reference>
<feature type="compositionally biased region" description="Gly residues" evidence="1">
    <location>
        <begin position="1282"/>
        <end position="1297"/>
    </location>
</feature>
<dbReference type="InterPro" id="IPR009835">
    <property type="entry name" value="SrtB"/>
</dbReference>
<evidence type="ECO:0000313" key="4">
    <source>
        <dbReference type="EMBL" id="HJB08205.1"/>
    </source>
</evidence>
<dbReference type="InterPro" id="IPR023365">
    <property type="entry name" value="Sortase_dom-sf"/>
</dbReference>
<dbReference type="SMART" id="SM00327">
    <property type="entry name" value="VWA"/>
    <property type="match status" value="1"/>
</dbReference>
<feature type="compositionally biased region" description="Polar residues" evidence="1">
    <location>
        <begin position="1311"/>
        <end position="1327"/>
    </location>
</feature>
<dbReference type="Proteomes" id="UP000886804">
    <property type="component" value="Unassembled WGS sequence"/>
</dbReference>
<dbReference type="EMBL" id="DWYS01000121">
    <property type="protein sequence ID" value="HJB08205.1"/>
    <property type="molecule type" value="Genomic_DNA"/>
</dbReference>
<dbReference type="Gene3D" id="2.60.40.1140">
    <property type="entry name" value="Collagen-binding surface protein Cna, B-type domain"/>
    <property type="match status" value="1"/>
</dbReference>
<dbReference type="PANTHER" id="PTHR45661:SF3">
    <property type="entry name" value="IG-LIKE DOMAIN-CONTAINING PROTEIN"/>
    <property type="match status" value="1"/>
</dbReference>
<feature type="region of interest" description="Disordered" evidence="1">
    <location>
        <begin position="45"/>
        <end position="97"/>
    </location>
</feature>
<dbReference type="Gene3D" id="3.80.10.10">
    <property type="entry name" value="Ribonuclease Inhibitor"/>
    <property type="match status" value="5"/>
</dbReference>
<dbReference type="SUPFAM" id="SSF63817">
    <property type="entry name" value="Sortase"/>
    <property type="match status" value="1"/>
</dbReference>
<gene>
    <name evidence="4" type="ORF">H9716_10165</name>
</gene>
<dbReference type="Gene3D" id="2.40.260.10">
    <property type="entry name" value="Sortase"/>
    <property type="match status" value="1"/>
</dbReference>
<dbReference type="Gene3D" id="3.40.50.410">
    <property type="entry name" value="von Willebrand factor, type A domain"/>
    <property type="match status" value="1"/>
</dbReference>
<dbReference type="CDD" id="cd00198">
    <property type="entry name" value="vWFA"/>
    <property type="match status" value="1"/>
</dbReference>
<dbReference type="InterPro" id="IPR026906">
    <property type="entry name" value="LRR_5"/>
</dbReference>
<dbReference type="Pfam" id="PF13306">
    <property type="entry name" value="LRR_5"/>
    <property type="match status" value="3"/>
</dbReference>
<feature type="chain" id="PRO_5038482064" evidence="2">
    <location>
        <begin position="22"/>
        <end position="1570"/>
    </location>
</feature>
<protein>
    <submittedName>
        <fullName evidence="4">Leucine-rich repeat protein</fullName>
    </submittedName>
</protein>
<dbReference type="InterPro" id="IPR036465">
    <property type="entry name" value="vWFA_dom_sf"/>
</dbReference>
<feature type="compositionally biased region" description="Acidic residues" evidence="1">
    <location>
        <begin position="66"/>
        <end position="78"/>
    </location>
</feature>
<dbReference type="InterPro" id="IPR032675">
    <property type="entry name" value="LRR_dom_sf"/>
</dbReference>
<dbReference type="InterPro" id="IPR055382">
    <property type="entry name" value="DUF7601"/>
</dbReference>
<reference evidence="4" key="2">
    <citation type="submission" date="2021-04" db="EMBL/GenBank/DDBJ databases">
        <authorList>
            <person name="Gilroy R."/>
        </authorList>
    </citation>
    <scope>NUCLEOTIDE SEQUENCE</scope>
    <source>
        <strain evidence="4">CHK188-4685</strain>
    </source>
</reference>
<dbReference type="InterPro" id="IPR006553">
    <property type="entry name" value="Leu-rich_rpt_Cys-con_subtyp"/>
</dbReference>
<feature type="region of interest" description="Disordered" evidence="1">
    <location>
        <begin position="1280"/>
        <end position="1331"/>
    </location>
</feature>
<accession>A0A9D2L903</accession>
<evidence type="ECO:0000256" key="1">
    <source>
        <dbReference type="SAM" id="MobiDB-lite"/>
    </source>
</evidence>
<dbReference type="SMART" id="SM00367">
    <property type="entry name" value="LRR_CC"/>
    <property type="match status" value="5"/>
</dbReference>
<dbReference type="CDD" id="cd05826">
    <property type="entry name" value="Sortase_B"/>
    <property type="match status" value="1"/>
</dbReference>
<dbReference type="GO" id="GO:0016787">
    <property type="term" value="F:hydrolase activity"/>
    <property type="evidence" value="ECO:0007669"/>
    <property type="project" value="UniProtKB-KW"/>
</dbReference>
<dbReference type="InterPro" id="IPR053139">
    <property type="entry name" value="Surface_bspA-like"/>
</dbReference>
<feature type="domain" description="VWFA" evidence="3">
    <location>
        <begin position="875"/>
        <end position="1062"/>
    </location>
</feature>
<evidence type="ECO:0000259" key="3">
    <source>
        <dbReference type="PROSITE" id="PS50234"/>
    </source>
</evidence>
<sequence>MRVKRKAAALLALTMAITVQPAGMLSGQAGTGIYGFAAMEEGERSNVGKECESVSDGENKRPLAEKEEDDDFAEETEEYLPASPSIATPSTATDQEETEEFEVTYRISPQKGAVVSGPDSVVSGETLEFKVRVKDGYSLSGVELSGDSLEPVKEENGRWYYEAEDIFQEPEVEILLDEISYPEFDQSEEFGDITVTVHAEEGILPQGTSARIQKVENIEAETEESSSEEEAFYFDITLCDEEGNELSSQWQKKGSVQVTFTGEAIDEAKEHAKDSQIVHVDEDGEKEVVKTIPMDQENLEEDGLAFNARHFSLYGVRFAARELVEGEGFTWDEDTKTLTITESTGDYTSAATDKPYQAYKDTAAKIVIDGDENTEIGSYAFYKFKGMTELEIKTCGNIKDHAFNFCSKLESVTIGSCGDIGDRAFGSCSALESLEITGSCGNFGPYVFQNCSKLKNFEISSCGNFGEDMFAGATALESVTIKECGDIPQSLFASQSKLKNITLEKCGNIGKWAFRYCTSLESVILRECGNIESNVFSGCTGMKELTIEQCGDIAQQAFLGMTNLEKVTIKKCGAIGQYAFGTLFTSTGAESCSALKEVVIEECESIGECAFYNLKNVETLTITKCNSIGEEAFSGVGNPIKELILDSCSIDKWAFRNANIESLTIQNTTAIGEYAFNGAEIENLTLSNIKEIGEGAFGGCKNLTSLTIENVDKLEEDTFKIYDEMLSNNVTEITLKNVRYIGNYAFKGFKNLETVNVEPTCQYVGAHAFSGCDKLTTITIDGSTKLGYSDSFVRQEYIRERVNAILAGKFDMIDPDIPIDEIHPEGWYSVRTGTQNRTEEAGDTQLTKEAKWNNEEKTVADVLIKAYYTTNRQMDFIFVVDCSNSMSGFGSDEAMNANFYNMQSKVMDMSKELLDISTLDTRIAFATFGEWDHSKSPFFEKGQGQEAQEYIWNEIVDYESNTNYSVGFKDALELVQENKGRNTTVIFISDGQPFHPEEVPEEYYGVPEAAAVRAEGVPLISVLQQVSASKLESSKENMGKIADKIFASTDLEGFSKAINDAVKYAYTTYTLTDTVDPDFELDVDSIKASSGTVTVGKDQAGNTTITWELGGEPFQEHTLQFQEILKPDENGNYPTGDFDTNEGDTVLEEGDDPVNDVPTPVLPREADEGELRITKRVTGSRGDTKRDFSFKVTLKDQDGNNLTGTYEIQKTGQAAEKRSLTDGSFTFTLRHNQQLIIKGLPEGTSYLAEETNSYGHSASVEGGSGVIIGGGVETAAFENYRGSGGGNNGGGGGGGGSDPDPGPGRADQPDPSVSQVTEVTDPSTTPGNVPPVPWYKLPVMGDEQFGPGFINDSKNEVALPNNEPSIIPQLEQLYARNQDLAGWLTVPGTGFGYPVMNTPTDPYYYQHHTFDRQADDVGIPFMGPYSTKDSMNVLIHGHNMRDVSQFGYIWNYQYPSFREKNPVIDFKTLTDGNGSYEVMSVFFAPEYAEGTEGVFWWYRYIGDMNQNQFDYFVQNVKALSLYDTGVTAEYGDKLITLETCASLKDSTRLVVVARKKVSPSENFASGTAQT</sequence>
<dbReference type="SUPFAM" id="SSF52058">
    <property type="entry name" value="L domain-like"/>
    <property type="match status" value="1"/>
</dbReference>
<feature type="signal peptide" evidence="2">
    <location>
        <begin position="1"/>
        <end position="21"/>
    </location>
</feature>
<name>A0A9D2L903_9FIRM</name>
<organism evidence="4 5">
    <name type="scientific">Candidatus Enterocloster faecavium</name>
    <dbReference type="NCBI Taxonomy" id="2838560"/>
    <lineage>
        <taxon>Bacteria</taxon>
        <taxon>Bacillati</taxon>
        <taxon>Bacillota</taxon>
        <taxon>Clostridia</taxon>
        <taxon>Lachnospirales</taxon>
        <taxon>Lachnospiraceae</taxon>
        <taxon>Enterocloster</taxon>
    </lineage>
</organism>
<evidence type="ECO:0000313" key="5">
    <source>
        <dbReference type="Proteomes" id="UP000886804"/>
    </source>
</evidence>
<dbReference type="SUPFAM" id="SSF53300">
    <property type="entry name" value="vWA-like"/>
    <property type="match status" value="1"/>
</dbReference>
<feature type="compositionally biased region" description="Basic and acidic residues" evidence="1">
    <location>
        <begin position="45"/>
        <end position="65"/>
    </location>
</feature>
<dbReference type="Pfam" id="PF00092">
    <property type="entry name" value="VWA"/>
    <property type="match status" value="1"/>
</dbReference>
<dbReference type="Pfam" id="PF24547">
    <property type="entry name" value="DUF7601"/>
    <property type="match status" value="1"/>
</dbReference>
<evidence type="ECO:0000256" key="2">
    <source>
        <dbReference type="SAM" id="SignalP"/>
    </source>
</evidence>
<dbReference type="InterPro" id="IPR002035">
    <property type="entry name" value="VWF_A"/>
</dbReference>
<keyword evidence="2" id="KW-0732">Signal</keyword>
<dbReference type="PANTHER" id="PTHR45661">
    <property type="entry name" value="SURFACE ANTIGEN"/>
    <property type="match status" value="1"/>
</dbReference>
<dbReference type="PROSITE" id="PS50234">
    <property type="entry name" value="VWFA"/>
    <property type="match status" value="1"/>
</dbReference>